<evidence type="ECO:0000256" key="11">
    <source>
        <dbReference type="ARBA" id="ARBA00022989"/>
    </source>
</evidence>
<evidence type="ECO:0000256" key="9">
    <source>
        <dbReference type="ARBA" id="ARBA00022786"/>
    </source>
</evidence>
<evidence type="ECO:0000256" key="13">
    <source>
        <dbReference type="ARBA" id="ARBA00024209"/>
    </source>
</evidence>
<dbReference type="GO" id="GO:0008270">
    <property type="term" value="F:zinc ion binding"/>
    <property type="evidence" value="ECO:0007669"/>
    <property type="project" value="UniProtKB-KW"/>
</dbReference>
<dbReference type="GeneID" id="105041480"/>
<protein>
    <recommendedName>
        <fullName evidence="4">RING-type E3 ubiquitin transferase</fullName>
        <ecNumber evidence="4">2.3.2.27</ecNumber>
    </recommendedName>
</protein>
<evidence type="ECO:0000256" key="10">
    <source>
        <dbReference type="ARBA" id="ARBA00022833"/>
    </source>
</evidence>
<feature type="domain" description="RING-type" evidence="16">
    <location>
        <begin position="126"/>
        <end position="168"/>
    </location>
</feature>
<comment type="similarity">
    <text evidence="13">Belongs to the RING-type zinc finger family. ATL subfamily.</text>
</comment>
<comment type="pathway">
    <text evidence="3">Protein modification; protein ubiquitination.</text>
</comment>
<dbReference type="PANTHER" id="PTHR14155">
    <property type="entry name" value="RING FINGER DOMAIN-CONTAINING"/>
    <property type="match status" value="1"/>
</dbReference>
<dbReference type="GO" id="GO:0061630">
    <property type="term" value="F:ubiquitin protein ligase activity"/>
    <property type="evidence" value="ECO:0007669"/>
    <property type="project" value="UniProtKB-EC"/>
</dbReference>
<evidence type="ECO:0000259" key="16">
    <source>
        <dbReference type="PROSITE" id="PS50089"/>
    </source>
</evidence>
<evidence type="ECO:0000313" key="18">
    <source>
        <dbReference type="RefSeq" id="XP_010916751.1"/>
    </source>
</evidence>
<dbReference type="AlphaFoldDB" id="A0A6I9R2E8"/>
<dbReference type="GO" id="GO:0016020">
    <property type="term" value="C:membrane"/>
    <property type="evidence" value="ECO:0007669"/>
    <property type="project" value="UniProtKB-SubCell"/>
</dbReference>
<keyword evidence="17" id="KW-1185">Reference proteome</keyword>
<dbReference type="InterPro" id="IPR001841">
    <property type="entry name" value="Znf_RING"/>
</dbReference>
<dbReference type="PROSITE" id="PS50089">
    <property type="entry name" value="ZF_RING_2"/>
    <property type="match status" value="1"/>
</dbReference>
<dbReference type="SMART" id="SM00184">
    <property type="entry name" value="RING"/>
    <property type="match status" value="1"/>
</dbReference>
<dbReference type="InterPro" id="IPR053238">
    <property type="entry name" value="RING-H2_zinc_finger"/>
</dbReference>
<keyword evidence="5" id="KW-0808">Transferase</keyword>
<evidence type="ECO:0000256" key="7">
    <source>
        <dbReference type="ARBA" id="ARBA00022723"/>
    </source>
</evidence>
<keyword evidence="8 14" id="KW-0863">Zinc-finger</keyword>
<evidence type="ECO:0000256" key="8">
    <source>
        <dbReference type="ARBA" id="ARBA00022771"/>
    </source>
</evidence>
<evidence type="ECO:0000256" key="1">
    <source>
        <dbReference type="ARBA" id="ARBA00000900"/>
    </source>
</evidence>
<name>A0A6I9R2E8_ELAGV</name>
<dbReference type="PANTHER" id="PTHR14155:SF627">
    <property type="entry name" value="OS06G0192800 PROTEIN"/>
    <property type="match status" value="1"/>
</dbReference>
<dbReference type="RefSeq" id="XP_010916751.1">
    <property type="nucleotide sequence ID" value="XM_010918449.1"/>
</dbReference>
<dbReference type="Proteomes" id="UP000504607">
    <property type="component" value="Chromosome 3"/>
</dbReference>
<dbReference type="Gene3D" id="3.30.40.10">
    <property type="entry name" value="Zinc/RING finger domain, C3HC4 (zinc finger)"/>
    <property type="match status" value="1"/>
</dbReference>
<reference evidence="18" key="1">
    <citation type="submission" date="2025-08" db="UniProtKB">
        <authorList>
            <consortium name="RefSeq"/>
        </authorList>
    </citation>
    <scope>IDENTIFICATION</scope>
</reference>
<keyword evidence="10" id="KW-0862">Zinc</keyword>
<dbReference type="FunFam" id="3.30.40.10:FF:000187">
    <property type="entry name" value="E3 ubiquitin-protein ligase ATL6"/>
    <property type="match status" value="1"/>
</dbReference>
<keyword evidence="9" id="KW-0833">Ubl conjugation pathway</keyword>
<accession>A0A6I9R2E8</accession>
<keyword evidence="6 15" id="KW-0812">Transmembrane</keyword>
<evidence type="ECO:0000313" key="17">
    <source>
        <dbReference type="Proteomes" id="UP000504607"/>
    </source>
</evidence>
<keyword evidence="12 15" id="KW-0472">Membrane</keyword>
<dbReference type="InParanoid" id="A0A6I9R2E8"/>
<dbReference type="InterPro" id="IPR013083">
    <property type="entry name" value="Znf_RING/FYVE/PHD"/>
</dbReference>
<gene>
    <name evidence="18" type="primary">LOC105041480</name>
</gene>
<keyword evidence="11 15" id="KW-1133">Transmembrane helix</keyword>
<keyword evidence="7" id="KW-0479">Metal-binding</keyword>
<dbReference type="SUPFAM" id="SSF57850">
    <property type="entry name" value="RING/U-box"/>
    <property type="match status" value="1"/>
</dbReference>
<evidence type="ECO:0000256" key="15">
    <source>
        <dbReference type="SAM" id="Phobius"/>
    </source>
</evidence>
<evidence type="ECO:0000256" key="6">
    <source>
        <dbReference type="ARBA" id="ARBA00022692"/>
    </source>
</evidence>
<evidence type="ECO:0000256" key="14">
    <source>
        <dbReference type="PROSITE-ProRule" id="PRU00175"/>
    </source>
</evidence>
<comment type="catalytic activity">
    <reaction evidence="1">
        <text>S-ubiquitinyl-[E2 ubiquitin-conjugating enzyme]-L-cysteine + [acceptor protein]-L-lysine = [E2 ubiquitin-conjugating enzyme]-L-cysteine + N(6)-ubiquitinyl-[acceptor protein]-L-lysine.</text>
        <dbReference type="EC" id="2.3.2.27"/>
    </reaction>
</comment>
<proteinExistence type="inferred from homology"/>
<dbReference type="OrthoDB" id="8062037at2759"/>
<feature type="transmembrane region" description="Helical" evidence="15">
    <location>
        <begin position="49"/>
        <end position="72"/>
    </location>
</feature>
<dbReference type="Pfam" id="PF13639">
    <property type="entry name" value="zf-RING_2"/>
    <property type="match status" value="1"/>
</dbReference>
<organism evidence="17 18">
    <name type="scientific">Elaeis guineensis var. tenera</name>
    <name type="common">Oil palm</name>
    <dbReference type="NCBI Taxonomy" id="51953"/>
    <lineage>
        <taxon>Eukaryota</taxon>
        <taxon>Viridiplantae</taxon>
        <taxon>Streptophyta</taxon>
        <taxon>Embryophyta</taxon>
        <taxon>Tracheophyta</taxon>
        <taxon>Spermatophyta</taxon>
        <taxon>Magnoliopsida</taxon>
        <taxon>Liliopsida</taxon>
        <taxon>Arecaceae</taxon>
        <taxon>Arecoideae</taxon>
        <taxon>Cocoseae</taxon>
        <taxon>Elaeidinae</taxon>
        <taxon>Elaeis</taxon>
    </lineage>
</organism>
<dbReference type="CDD" id="cd16461">
    <property type="entry name" value="RING-H2_EL5-like"/>
    <property type="match status" value="1"/>
</dbReference>
<evidence type="ECO:0000256" key="5">
    <source>
        <dbReference type="ARBA" id="ARBA00022679"/>
    </source>
</evidence>
<evidence type="ECO:0000256" key="2">
    <source>
        <dbReference type="ARBA" id="ARBA00004167"/>
    </source>
</evidence>
<dbReference type="KEGG" id="egu:105041480"/>
<evidence type="ECO:0000256" key="3">
    <source>
        <dbReference type="ARBA" id="ARBA00004906"/>
    </source>
</evidence>
<comment type="subcellular location">
    <subcellularLocation>
        <location evidence="2">Membrane</location>
        <topology evidence="2">Single-pass membrane protein</topology>
    </subcellularLocation>
</comment>
<evidence type="ECO:0000256" key="4">
    <source>
        <dbReference type="ARBA" id="ARBA00012483"/>
    </source>
</evidence>
<evidence type="ECO:0000256" key="12">
    <source>
        <dbReference type="ARBA" id="ARBA00023136"/>
    </source>
</evidence>
<dbReference type="EC" id="2.3.2.27" evidence="4"/>
<sequence>MAQHNFQIAGTKRYIVLDREGRKTQPHQASMSSNEWRTTEDQTRSCCRVVATLVLIGIFLFSCIIPFVLYYFSRNLLRSTWQAGTVGGRHYATTGLDQYLISTLPTFTFRRATYRGGKDKGTSAECAVCIDSVEDGEMVRLLPNCEHVFHVECIDMWLHSHSTCPVCRTEAEPGKMVAKMVVGEV</sequence>